<dbReference type="Pfam" id="PF04818">
    <property type="entry name" value="CID"/>
    <property type="match status" value="1"/>
</dbReference>
<dbReference type="RefSeq" id="XP_029122658.1">
    <property type="nucleotide sequence ID" value="XM_029266825.1"/>
</dbReference>
<name>A0A6I9RSR4_ELAGV</name>
<dbReference type="GO" id="GO:0031124">
    <property type="term" value="P:mRNA 3'-end processing"/>
    <property type="evidence" value="ECO:0007669"/>
    <property type="project" value="TreeGrafter"/>
</dbReference>
<feature type="domain" description="CID" evidence="4">
    <location>
        <begin position="2"/>
        <end position="134"/>
    </location>
</feature>
<dbReference type="SUPFAM" id="SSF48464">
    <property type="entry name" value="ENTH/VHS domain"/>
    <property type="match status" value="1"/>
</dbReference>
<dbReference type="FunFam" id="1.25.40.90:FF:000018">
    <property type="entry name" value="ENTH/VHS family protein isoform 1"/>
    <property type="match status" value="1"/>
</dbReference>
<dbReference type="PROSITE" id="PS51391">
    <property type="entry name" value="CID"/>
    <property type="match status" value="1"/>
</dbReference>
<dbReference type="RefSeq" id="XP_010931495.1">
    <property type="nucleotide sequence ID" value="XM_010933193.3"/>
</dbReference>
<dbReference type="OrthoDB" id="10069473at2759"/>
<sequence>MNNTFNNQVLAEKLSKLNNSQQSIETLSHWCIFHRKKAKEVVETWEKLFNSSPKEQKVSFLYLANDILQNSRRKGSEFVNEFWKVLPGCLKNVYENGEENGKKVVMRLVEIWDERKVFGSRGRILKDDILGNAPSLLDNNGKSSNPIKVVKKDASSIRIKLAVGGMPEKIVTAYQAVLDEHFNEDTALNKCKAAACCVEKMEKDVNDARAQGNQQGSPLINDLQELETILNQCTEQLESVKLARSSLIALLKEALEEQESKLEHVCTQIQVAQAEIEHANNMRQILGSATSGNGASPSLAPPNMTQPIMTFPPEATPVTEPNLSPTKPIIPQVQPPQPVMTFASTLTSAEEEQKKAAAAVAAKLAASSSSAQVLTSILSSLAAEEAASKNSGLSTGVFASSPQIFPVDKRPRLEKPMAVSDTSNGSYFGQVQHQAPQHMTSIPLALPQGSATTMQPFSQANQASQPFSPPPPPLPPVPPPPVQQQYAQQTSGMMVGVVPFGYVGNPLPPPPPLPTHVSMGLTRPGAPPPPLPQQQQPPQQLQSAPGGFYRSPGIGLYGQVQTTPPVQRQ</sequence>
<keyword evidence="2" id="KW-0175">Coiled coil</keyword>
<dbReference type="KEGG" id="egu:105052397"/>
<feature type="compositionally biased region" description="Low complexity" evidence="3">
    <location>
        <begin position="533"/>
        <end position="542"/>
    </location>
</feature>
<dbReference type="GO" id="GO:0000993">
    <property type="term" value="F:RNA polymerase II complex binding"/>
    <property type="evidence" value="ECO:0007669"/>
    <property type="project" value="TreeGrafter"/>
</dbReference>
<dbReference type="SMART" id="SM00582">
    <property type="entry name" value="RPR"/>
    <property type="match status" value="1"/>
</dbReference>
<evidence type="ECO:0000256" key="2">
    <source>
        <dbReference type="SAM" id="Coils"/>
    </source>
</evidence>
<dbReference type="CDD" id="cd16981">
    <property type="entry name" value="CID_RPRD_like"/>
    <property type="match status" value="1"/>
</dbReference>
<evidence type="ECO:0000313" key="6">
    <source>
        <dbReference type="RefSeq" id="XP_010931495.1"/>
    </source>
</evidence>
<evidence type="ECO:0000313" key="7">
    <source>
        <dbReference type="RefSeq" id="XP_010931496.1"/>
    </source>
</evidence>
<evidence type="ECO:0000256" key="1">
    <source>
        <dbReference type="ARBA" id="ARBA00022664"/>
    </source>
</evidence>
<dbReference type="Proteomes" id="UP000504607">
    <property type="component" value="Chromosome 10"/>
</dbReference>
<dbReference type="InterPro" id="IPR006569">
    <property type="entry name" value="CID_dom"/>
</dbReference>
<keyword evidence="5" id="KW-1185">Reference proteome</keyword>
<evidence type="ECO:0000256" key="3">
    <source>
        <dbReference type="SAM" id="MobiDB-lite"/>
    </source>
</evidence>
<dbReference type="PANTHER" id="PTHR12460:SF0">
    <property type="entry name" value="CID DOMAIN-CONTAINING PROTEIN-RELATED"/>
    <property type="match status" value="1"/>
</dbReference>
<dbReference type="PANTHER" id="PTHR12460">
    <property type="entry name" value="CYCLIN-DEPENDENT KINASE INHIBITOR-RELATED PROTEIN"/>
    <property type="match status" value="1"/>
</dbReference>
<dbReference type="GeneID" id="105052397"/>
<reference evidence="6" key="1">
    <citation type="submission" date="2022-04" db="UniProtKB">
        <authorList>
            <consortium name="RefSeq"/>
        </authorList>
    </citation>
    <scope>IDENTIFICATION</scope>
</reference>
<keyword evidence="1" id="KW-0507">mRNA processing</keyword>
<organism evidence="6">
    <name type="scientific">Elaeis guineensis var. tenera</name>
    <name type="common">Oil palm</name>
    <dbReference type="NCBI Taxonomy" id="51953"/>
    <lineage>
        <taxon>Eukaryota</taxon>
        <taxon>Viridiplantae</taxon>
        <taxon>Streptophyta</taxon>
        <taxon>Embryophyta</taxon>
        <taxon>Tracheophyta</taxon>
        <taxon>Spermatophyta</taxon>
        <taxon>Magnoliopsida</taxon>
        <taxon>Liliopsida</taxon>
        <taxon>Arecaceae</taxon>
        <taxon>Arecoideae</taxon>
        <taxon>Cocoseae</taxon>
        <taxon>Elaeidinae</taxon>
        <taxon>Elaeis</taxon>
    </lineage>
</organism>
<feature type="region of interest" description="Disordered" evidence="3">
    <location>
        <begin position="509"/>
        <end position="569"/>
    </location>
</feature>
<evidence type="ECO:0000259" key="4">
    <source>
        <dbReference type="PROSITE" id="PS51391"/>
    </source>
</evidence>
<feature type="compositionally biased region" description="Polar residues" evidence="3">
    <location>
        <begin position="559"/>
        <end position="569"/>
    </location>
</feature>
<dbReference type="InterPro" id="IPR008942">
    <property type="entry name" value="ENTH_VHS"/>
</dbReference>
<gene>
    <name evidence="6 7 8" type="primary">LOC105052397</name>
</gene>
<accession>A0A6I9RSR4</accession>
<feature type="region of interest" description="Disordered" evidence="3">
    <location>
        <begin position="457"/>
        <end position="488"/>
    </location>
</feature>
<dbReference type="AlphaFoldDB" id="A0A6I9RSR4"/>
<dbReference type="GO" id="GO:0005634">
    <property type="term" value="C:nucleus"/>
    <property type="evidence" value="ECO:0007669"/>
    <property type="project" value="UniProtKB-ARBA"/>
</dbReference>
<proteinExistence type="predicted"/>
<feature type="compositionally biased region" description="Pro residues" evidence="3">
    <location>
        <begin position="467"/>
        <end position="482"/>
    </location>
</feature>
<protein>
    <submittedName>
        <fullName evidence="6 7">Actin cytoskeleton-regulatory complex protein pan-1</fullName>
    </submittedName>
</protein>
<dbReference type="RefSeq" id="XP_010931496.1">
    <property type="nucleotide sequence ID" value="XM_010933194.3"/>
</dbReference>
<feature type="coiled-coil region" evidence="2">
    <location>
        <begin position="223"/>
        <end position="275"/>
    </location>
</feature>
<evidence type="ECO:0000313" key="5">
    <source>
        <dbReference type="Proteomes" id="UP000504607"/>
    </source>
</evidence>
<dbReference type="Gene3D" id="1.25.40.90">
    <property type="match status" value="1"/>
</dbReference>
<evidence type="ECO:0000313" key="8">
    <source>
        <dbReference type="RefSeq" id="XP_029122658.1"/>
    </source>
</evidence>